<dbReference type="Pfam" id="PF15398">
    <property type="entry name" value="DUF4619"/>
    <property type="match status" value="1"/>
</dbReference>
<dbReference type="GO" id="GO:0097009">
    <property type="term" value="P:energy homeostasis"/>
    <property type="evidence" value="ECO:0007669"/>
    <property type="project" value="Ensembl"/>
</dbReference>
<reference evidence="2" key="2">
    <citation type="submission" date="2025-09" db="UniProtKB">
        <authorList>
            <consortium name="Ensembl"/>
        </authorList>
    </citation>
    <scope>IDENTIFICATION</scope>
</reference>
<organism evidence="2 3">
    <name type="scientific">Marmota marmota marmota</name>
    <name type="common">Alpine marmot</name>
    <dbReference type="NCBI Taxonomy" id="9994"/>
    <lineage>
        <taxon>Eukaryota</taxon>
        <taxon>Metazoa</taxon>
        <taxon>Chordata</taxon>
        <taxon>Craniata</taxon>
        <taxon>Vertebrata</taxon>
        <taxon>Euteleostomi</taxon>
        <taxon>Mammalia</taxon>
        <taxon>Eutheria</taxon>
        <taxon>Euarchontoglires</taxon>
        <taxon>Glires</taxon>
        <taxon>Rodentia</taxon>
        <taxon>Sciuromorpha</taxon>
        <taxon>Sciuridae</taxon>
        <taxon>Xerinae</taxon>
        <taxon>Marmotini</taxon>
        <taxon>Marmota</taxon>
    </lineage>
</organism>
<sequence>MGRSHSKAHSRVTKVAPLENKGADTPSAGPMDFAFNQNLEEKSSYSLTRLQDRNEILNGQLPPLRETWYGRYSTAPRAMYFDIPLERGETSIIKRHPPRRLEKLEPIDLPQVITSERLLSQQQTWTRHKAKQKLEKKMQTPTYTSGKRQYLHKMQMLEMNHRRQEVQMELKKSLHREERITKQNLRDHKVKKILQSIPGNEDDDLLTTLSDETMNRGPGNSQAAEFLDYQARNEYCHRKIGKMEAWLHEREARGQILWDISSSDSDEQGNDDKKPRALVRTRTERIPLFDEFFDGE</sequence>
<keyword evidence="3" id="KW-1185">Reference proteome</keyword>
<feature type="region of interest" description="Disordered" evidence="1">
    <location>
        <begin position="1"/>
        <end position="31"/>
    </location>
</feature>
<dbReference type="GeneTree" id="ENSGT00390000001071"/>
<evidence type="ECO:0000313" key="2">
    <source>
        <dbReference type="Ensembl" id="ENSMMMP00000005999.1"/>
    </source>
</evidence>
<dbReference type="GO" id="GO:0031410">
    <property type="term" value="C:cytoplasmic vesicle"/>
    <property type="evidence" value="ECO:0007669"/>
    <property type="project" value="Ensembl"/>
</dbReference>
<name>A0A8C5YWV9_MARMA</name>
<dbReference type="Ensembl" id="ENSMMMT00000006816.1">
    <property type="protein sequence ID" value="ENSMMMP00000005999.1"/>
    <property type="gene ID" value="ENSMMMG00000005385.1"/>
</dbReference>
<reference evidence="2" key="1">
    <citation type="submission" date="2025-08" db="UniProtKB">
        <authorList>
            <consortium name="Ensembl"/>
        </authorList>
    </citation>
    <scope>IDENTIFICATION</scope>
</reference>
<dbReference type="GO" id="GO:0005886">
    <property type="term" value="C:plasma membrane"/>
    <property type="evidence" value="ECO:0007669"/>
    <property type="project" value="Ensembl"/>
</dbReference>
<evidence type="ECO:0000256" key="1">
    <source>
        <dbReference type="SAM" id="MobiDB-lite"/>
    </source>
</evidence>
<dbReference type="Proteomes" id="UP000694407">
    <property type="component" value="Unplaced"/>
</dbReference>
<dbReference type="InterPro" id="IPR029235">
    <property type="entry name" value="FAME"/>
</dbReference>
<accession>A0A8C5YWV9</accession>
<gene>
    <name evidence="2" type="primary">CCDC198</name>
</gene>
<dbReference type="CTD" id="55195"/>
<dbReference type="GeneID" id="107138307"/>
<feature type="region of interest" description="Disordered" evidence="1">
    <location>
        <begin position="260"/>
        <end position="280"/>
    </location>
</feature>
<dbReference type="AlphaFoldDB" id="A0A8C5YWV9"/>
<dbReference type="KEGG" id="mmma:107138307"/>
<dbReference type="RefSeq" id="XP_015336409.1">
    <property type="nucleotide sequence ID" value="XM_015480923.2"/>
</dbReference>
<feature type="compositionally biased region" description="Basic and acidic residues" evidence="1">
    <location>
        <begin position="270"/>
        <end position="280"/>
    </location>
</feature>
<protein>
    <submittedName>
        <fullName evidence="2">Coiled-coil domain containing 198</fullName>
    </submittedName>
</protein>
<dbReference type="OrthoDB" id="6344011at2759"/>
<dbReference type="PANTHER" id="PTHR16065:SF2">
    <property type="entry name" value="COILED-COIL DOMAIN CONTAINING 198"/>
    <property type="match status" value="1"/>
</dbReference>
<proteinExistence type="predicted"/>
<dbReference type="PANTHER" id="PTHR16065">
    <property type="entry name" value="COILED-COIL DOMAIN CONTAINING 198"/>
    <property type="match status" value="1"/>
</dbReference>
<feature type="compositionally biased region" description="Basic residues" evidence="1">
    <location>
        <begin position="1"/>
        <end position="12"/>
    </location>
</feature>
<evidence type="ECO:0000313" key="3">
    <source>
        <dbReference type="Proteomes" id="UP000694407"/>
    </source>
</evidence>